<dbReference type="Gene3D" id="3.40.50.2300">
    <property type="match status" value="1"/>
</dbReference>
<evidence type="ECO:0000256" key="2">
    <source>
        <dbReference type="ARBA" id="ARBA00023015"/>
    </source>
</evidence>
<reference evidence="8 9" key="1">
    <citation type="journal article" date="2016" name="Int. J. Syst. Evol. Microbiol.">
        <title>Panacibacter ginsenosidivorans gen. nov., sp. nov., with ginsenoside converting activity isolated from soil of a ginseng field.</title>
        <authorList>
            <person name="Siddiqi M.Z."/>
            <person name="Muhammad Shafi S."/>
            <person name="Choi K.D."/>
            <person name="Im W.T."/>
        </authorList>
    </citation>
    <scope>NUCLEOTIDE SEQUENCE [LARGE SCALE GENOMIC DNA]</scope>
    <source>
        <strain evidence="8 9">Gsoil1550</strain>
    </source>
</reference>
<dbReference type="InterPro" id="IPR016032">
    <property type="entry name" value="Sig_transdc_resp-reg_C-effctor"/>
</dbReference>
<dbReference type="InterPro" id="IPR000792">
    <property type="entry name" value="Tscrpt_reg_LuxR_C"/>
</dbReference>
<keyword evidence="1 5" id="KW-0597">Phosphoprotein</keyword>
<dbReference type="InterPro" id="IPR011006">
    <property type="entry name" value="CheY-like_superfamily"/>
</dbReference>
<dbReference type="PANTHER" id="PTHR43214:SF41">
    <property type="entry name" value="NITRATE_NITRITE RESPONSE REGULATOR PROTEIN NARP"/>
    <property type="match status" value="1"/>
</dbReference>
<dbReference type="PROSITE" id="PS50043">
    <property type="entry name" value="HTH_LUXR_2"/>
    <property type="match status" value="1"/>
</dbReference>
<dbReference type="Pfam" id="PF00072">
    <property type="entry name" value="Response_reg"/>
    <property type="match status" value="1"/>
</dbReference>
<dbReference type="KEGG" id="pgin:FRZ67_09895"/>
<keyword evidence="9" id="KW-1185">Reference proteome</keyword>
<evidence type="ECO:0000256" key="4">
    <source>
        <dbReference type="ARBA" id="ARBA00023163"/>
    </source>
</evidence>
<dbReference type="SUPFAM" id="SSF52172">
    <property type="entry name" value="CheY-like"/>
    <property type="match status" value="1"/>
</dbReference>
<dbReference type="Pfam" id="PF00196">
    <property type="entry name" value="GerE"/>
    <property type="match status" value="1"/>
</dbReference>
<evidence type="ECO:0000313" key="9">
    <source>
        <dbReference type="Proteomes" id="UP000321533"/>
    </source>
</evidence>
<dbReference type="SUPFAM" id="SSF46894">
    <property type="entry name" value="C-terminal effector domain of the bipartite response regulators"/>
    <property type="match status" value="1"/>
</dbReference>
<dbReference type="EMBL" id="CP042435">
    <property type="protein sequence ID" value="QEC67586.1"/>
    <property type="molecule type" value="Genomic_DNA"/>
</dbReference>
<gene>
    <name evidence="8" type="ORF">FRZ67_09895</name>
</gene>
<dbReference type="GO" id="GO:0000160">
    <property type="term" value="P:phosphorelay signal transduction system"/>
    <property type="evidence" value="ECO:0007669"/>
    <property type="project" value="InterPro"/>
</dbReference>
<dbReference type="SMART" id="SM00448">
    <property type="entry name" value="REC"/>
    <property type="match status" value="1"/>
</dbReference>
<evidence type="ECO:0000256" key="3">
    <source>
        <dbReference type="ARBA" id="ARBA00023125"/>
    </source>
</evidence>
<dbReference type="SMART" id="SM00421">
    <property type="entry name" value="HTH_LUXR"/>
    <property type="match status" value="1"/>
</dbReference>
<keyword evidence="2" id="KW-0805">Transcription regulation</keyword>
<dbReference type="OrthoDB" id="9797341at2"/>
<dbReference type="InterPro" id="IPR058245">
    <property type="entry name" value="NreC/VraR/RcsB-like_REC"/>
</dbReference>
<dbReference type="CDD" id="cd06170">
    <property type="entry name" value="LuxR_C_like"/>
    <property type="match status" value="1"/>
</dbReference>
<dbReference type="PROSITE" id="PS50110">
    <property type="entry name" value="RESPONSE_REGULATORY"/>
    <property type="match status" value="1"/>
</dbReference>
<evidence type="ECO:0000259" key="6">
    <source>
        <dbReference type="PROSITE" id="PS50043"/>
    </source>
</evidence>
<evidence type="ECO:0000259" key="7">
    <source>
        <dbReference type="PROSITE" id="PS50110"/>
    </source>
</evidence>
<feature type="modified residue" description="4-aspartylphosphate" evidence="5">
    <location>
        <position position="55"/>
    </location>
</feature>
<dbReference type="GO" id="GO:0006355">
    <property type="term" value="P:regulation of DNA-templated transcription"/>
    <property type="evidence" value="ECO:0007669"/>
    <property type="project" value="InterPro"/>
</dbReference>
<feature type="domain" description="HTH luxR-type" evidence="6">
    <location>
        <begin position="144"/>
        <end position="209"/>
    </location>
</feature>
<protein>
    <submittedName>
        <fullName evidence="8">Response regulator transcription factor</fullName>
    </submittedName>
</protein>
<dbReference type="InterPro" id="IPR001789">
    <property type="entry name" value="Sig_transdc_resp-reg_receiver"/>
</dbReference>
<feature type="domain" description="Response regulatory" evidence="7">
    <location>
        <begin position="3"/>
        <end position="120"/>
    </location>
</feature>
<dbReference type="AlphaFoldDB" id="A0A5B8VA65"/>
<keyword evidence="3" id="KW-0238">DNA-binding</keyword>
<dbReference type="CDD" id="cd17535">
    <property type="entry name" value="REC_NarL-like"/>
    <property type="match status" value="1"/>
</dbReference>
<evidence type="ECO:0000256" key="1">
    <source>
        <dbReference type="ARBA" id="ARBA00022553"/>
    </source>
</evidence>
<dbReference type="PANTHER" id="PTHR43214">
    <property type="entry name" value="TWO-COMPONENT RESPONSE REGULATOR"/>
    <property type="match status" value="1"/>
</dbReference>
<dbReference type="Proteomes" id="UP000321533">
    <property type="component" value="Chromosome"/>
</dbReference>
<evidence type="ECO:0000256" key="5">
    <source>
        <dbReference type="PROSITE-ProRule" id="PRU00169"/>
    </source>
</evidence>
<dbReference type="InterPro" id="IPR039420">
    <property type="entry name" value="WalR-like"/>
</dbReference>
<organism evidence="8 9">
    <name type="scientific">Panacibacter ginsenosidivorans</name>
    <dbReference type="NCBI Taxonomy" id="1813871"/>
    <lineage>
        <taxon>Bacteria</taxon>
        <taxon>Pseudomonadati</taxon>
        <taxon>Bacteroidota</taxon>
        <taxon>Chitinophagia</taxon>
        <taxon>Chitinophagales</taxon>
        <taxon>Chitinophagaceae</taxon>
        <taxon>Panacibacter</taxon>
    </lineage>
</organism>
<name>A0A5B8VA65_9BACT</name>
<sequence>MKKIALVDDHALLRSGLASVINSFGDYKVIFEADNGRQFIESIKTKGKPDVVLLDINMPEMDGFATANWIKNNAPDIKVLVLSMLDNDTAIIKMLQSGAKGYILKDSKPDILRNALRDVSEKGFFFNDLVSNKLMHMISKGDQDKKDHILLSDKEIEFLKWCCTEKSYKEIADAMNIPTRAVESLRSNLFEKLETLSRVGLVMYAIRNGIITV</sequence>
<keyword evidence="4" id="KW-0804">Transcription</keyword>
<evidence type="ECO:0000313" key="8">
    <source>
        <dbReference type="EMBL" id="QEC67586.1"/>
    </source>
</evidence>
<proteinExistence type="predicted"/>
<accession>A0A5B8VA65</accession>
<dbReference type="RefSeq" id="WP_147189393.1">
    <property type="nucleotide sequence ID" value="NZ_CP042435.1"/>
</dbReference>
<dbReference type="GO" id="GO:0003677">
    <property type="term" value="F:DNA binding"/>
    <property type="evidence" value="ECO:0007669"/>
    <property type="project" value="UniProtKB-KW"/>
</dbReference>